<keyword evidence="1" id="KW-1133">Transmembrane helix</keyword>
<sequence>MLWFIAAFVIATGVYKFAPANVTTQSIADSSKDGLGHVGLFILPGLVLLWLLFTILQEGSNSYGAASLGFVLTACSIAMTRFHKYMIPCAFITIISTIIGALYA</sequence>
<dbReference type="Proteomes" id="UP000318126">
    <property type="component" value="Unassembled WGS sequence"/>
</dbReference>
<feature type="transmembrane region" description="Helical" evidence="1">
    <location>
        <begin position="63"/>
        <end position="79"/>
    </location>
</feature>
<keyword evidence="1" id="KW-0812">Transmembrane</keyword>
<keyword evidence="1" id="KW-0472">Membrane</keyword>
<feature type="transmembrane region" description="Helical" evidence="1">
    <location>
        <begin position="85"/>
        <end position="103"/>
    </location>
</feature>
<feature type="transmembrane region" description="Helical" evidence="1">
    <location>
        <begin position="34"/>
        <end position="56"/>
    </location>
</feature>
<dbReference type="RefSeq" id="WP_144042494.1">
    <property type="nucleotide sequence ID" value="NZ_BMPL01000049.1"/>
</dbReference>
<dbReference type="EMBL" id="VKGK01000043">
    <property type="protein sequence ID" value="TRY11839.1"/>
    <property type="molecule type" value="Genomic_DNA"/>
</dbReference>
<proteinExistence type="predicted"/>
<keyword evidence="3" id="KW-1185">Reference proteome</keyword>
<protein>
    <submittedName>
        <fullName evidence="2">Uncharacterized protein</fullName>
    </submittedName>
</protein>
<accession>A0A553JHC6</accession>
<evidence type="ECO:0000256" key="1">
    <source>
        <dbReference type="SAM" id="Phobius"/>
    </source>
</evidence>
<organism evidence="2 3">
    <name type="scientific">Shewanella hanedai</name>
    <name type="common">Alteromonas hanedai</name>
    <dbReference type="NCBI Taxonomy" id="25"/>
    <lineage>
        <taxon>Bacteria</taxon>
        <taxon>Pseudomonadati</taxon>
        <taxon>Pseudomonadota</taxon>
        <taxon>Gammaproteobacteria</taxon>
        <taxon>Alteromonadales</taxon>
        <taxon>Shewanellaceae</taxon>
        <taxon>Shewanella</taxon>
    </lineage>
</organism>
<gene>
    <name evidence="2" type="ORF">FN961_22990</name>
</gene>
<dbReference type="AlphaFoldDB" id="A0A553JHC6"/>
<reference evidence="3" key="1">
    <citation type="submission" date="2019-07" db="EMBL/GenBank/DDBJ databases">
        <title>Shewanella sp. YLB-08 draft genomic sequence.</title>
        <authorList>
            <person name="Yu L."/>
        </authorList>
    </citation>
    <scope>NUCLEOTIDE SEQUENCE [LARGE SCALE GENOMIC DNA]</scope>
    <source>
        <strain evidence="3">JCM 20706</strain>
    </source>
</reference>
<evidence type="ECO:0000313" key="3">
    <source>
        <dbReference type="Proteomes" id="UP000318126"/>
    </source>
</evidence>
<comment type="caution">
    <text evidence="2">The sequence shown here is derived from an EMBL/GenBank/DDBJ whole genome shotgun (WGS) entry which is preliminary data.</text>
</comment>
<evidence type="ECO:0000313" key="2">
    <source>
        <dbReference type="EMBL" id="TRY11839.1"/>
    </source>
</evidence>
<dbReference type="OrthoDB" id="6272645at2"/>
<name>A0A553JHC6_SHEHA</name>